<feature type="compositionally biased region" description="Basic residues" evidence="3">
    <location>
        <begin position="380"/>
        <end position="389"/>
    </location>
</feature>
<dbReference type="AlphaFoldDB" id="A0A1M8A5M5"/>
<keyword evidence="2" id="KW-0802">TPR repeat</keyword>
<dbReference type="GO" id="GO:0005654">
    <property type="term" value="C:nucleoplasm"/>
    <property type="evidence" value="ECO:0007669"/>
    <property type="project" value="TreeGrafter"/>
</dbReference>
<dbReference type="GO" id="GO:0042393">
    <property type="term" value="F:histone binding"/>
    <property type="evidence" value="ECO:0007669"/>
    <property type="project" value="TreeGrafter"/>
</dbReference>
<dbReference type="Pfam" id="PF10516">
    <property type="entry name" value="SHNi-TPR"/>
    <property type="match status" value="1"/>
</dbReference>
<keyword evidence="6" id="KW-1185">Reference proteome</keyword>
<feature type="compositionally biased region" description="Polar residues" evidence="3">
    <location>
        <begin position="359"/>
        <end position="375"/>
    </location>
</feature>
<dbReference type="Gene3D" id="1.25.40.10">
    <property type="entry name" value="Tetratricopeptide repeat domain"/>
    <property type="match status" value="2"/>
</dbReference>
<dbReference type="InterPro" id="IPR051730">
    <property type="entry name" value="NASP-like"/>
</dbReference>
<feature type="region of interest" description="Disordered" evidence="3">
    <location>
        <begin position="74"/>
        <end position="142"/>
    </location>
</feature>
<proteinExistence type="predicted"/>
<evidence type="ECO:0000259" key="4">
    <source>
        <dbReference type="Pfam" id="PF10516"/>
    </source>
</evidence>
<dbReference type="InterPro" id="IPR019544">
    <property type="entry name" value="Tetratricopeptide_SHNi-TPR_dom"/>
</dbReference>
<dbReference type="STRING" id="1230383.A0A1M8A5M5"/>
<feature type="region of interest" description="Disordered" evidence="3">
    <location>
        <begin position="359"/>
        <end position="389"/>
    </location>
</feature>
<keyword evidence="1" id="KW-0677">Repeat</keyword>
<evidence type="ECO:0000313" key="6">
    <source>
        <dbReference type="Proteomes" id="UP000186303"/>
    </source>
</evidence>
<evidence type="ECO:0000313" key="5">
    <source>
        <dbReference type="EMBL" id="SHO77756.1"/>
    </source>
</evidence>
<dbReference type="GO" id="GO:0006335">
    <property type="term" value="P:DNA replication-dependent chromatin assembly"/>
    <property type="evidence" value="ECO:0007669"/>
    <property type="project" value="TreeGrafter"/>
</dbReference>
<name>A0A1M8A5M5_MALS4</name>
<protein>
    <recommendedName>
        <fullName evidence="4">Tetratricopeptide SHNi-TPR domain-containing protein</fullName>
    </recommendedName>
</protein>
<dbReference type="InterPro" id="IPR011990">
    <property type="entry name" value="TPR-like_helical_dom_sf"/>
</dbReference>
<evidence type="ECO:0000256" key="2">
    <source>
        <dbReference type="ARBA" id="ARBA00022803"/>
    </source>
</evidence>
<feature type="domain" description="Tetratricopeptide SHNi-TPR" evidence="4">
    <location>
        <begin position="200"/>
        <end position="235"/>
    </location>
</feature>
<organism evidence="5 6">
    <name type="scientific">Malassezia sympodialis (strain ATCC 42132)</name>
    <name type="common">Atopic eczema-associated yeast</name>
    <dbReference type="NCBI Taxonomy" id="1230383"/>
    <lineage>
        <taxon>Eukaryota</taxon>
        <taxon>Fungi</taxon>
        <taxon>Dikarya</taxon>
        <taxon>Basidiomycota</taxon>
        <taxon>Ustilaginomycotina</taxon>
        <taxon>Malasseziomycetes</taxon>
        <taxon>Malasseziales</taxon>
        <taxon>Malasseziaceae</taxon>
        <taxon>Malassezia</taxon>
    </lineage>
</organism>
<dbReference type="EMBL" id="LT671823">
    <property type="protein sequence ID" value="SHO77756.1"/>
    <property type="molecule type" value="Genomic_DNA"/>
</dbReference>
<sequence length="389" mass="43123">MTETQQVIEEVRVDLDEAVRLFSEKKYEDAAELLGDSLEVLRSEFGEESPELAPILHQYGKALLENAIASSNVLGNGGNVSDEREEDDYEPAGITSDDARFSFSGDGEEVGQPSKKAPKRKAFEEANASPKEPEEGSEDDDDMGVAFTVLDFARVLFERILEGSGSESISSSKGKGTAVAELKLISGETMDKDAIVMELAEIRNDLGDIGLETENFEQASEDYRAALELLLPHLLPYSRRLSDAHLRLGLALEFHPNVKQRESSFEHIQQAANVLKRRLVELERVSQETSHGTERDSLFNMDSDQITRETKDVKEMLIDLETKLEEMKANPVTALKENGKPVNQVLEDALKDAFLGAATSSITDKPSSKSDQPINDLSARVKRKKQQHK</sequence>
<dbReference type="VEuPathDB" id="FungiDB:MSYG_2098"/>
<reference evidence="6" key="1">
    <citation type="journal article" date="2017" name="Nucleic Acids Res.">
        <title>Proteogenomics produces comprehensive and highly accurate protein-coding gene annotation in a complete genome assembly of Malassezia sympodialis.</title>
        <authorList>
            <person name="Zhu Y."/>
            <person name="Engstroem P.G."/>
            <person name="Tellgren-Roth C."/>
            <person name="Baudo C.D."/>
            <person name="Kennell J.C."/>
            <person name="Sun S."/>
            <person name="Billmyre R.B."/>
            <person name="Schroeder M.S."/>
            <person name="Andersson A."/>
            <person name="Holm T."/>
            <person name="Sigurgeirsson B."/>
            <person name="Wu G."/>
            <person name="Sankaranarayanan S.R."/>
            <person name="Siddharthan R."/>
            <person name="Sanyal K."/>
            <person name="Lundeberg J."/>
            <person name="Nystedt B."/>
            <person name="Boekhout T."/>
            <person name="Dawson T.L. Jr."/>
            <person name="Heitman J."/>
            <person name="Scheynius A."/>
            <person name="Lehtioe J."/>
        </authorList>
    </citation>
    <scope>NUCLEOTIDE SEQUENCE [LARGE SCALE GENOMIC DNA]</scope>
    <source>
        <strain evidence="6">ATCC 42132</strain>
    </source>
</reference>
<dbReference type="Proteomes" id="UP000186303">
    <property type="component" value="Chromosome 3"/>
</dbReference>
<dbReference type="SUPFAM" id="SSF48452">
    <property type="entry name" value="TPR-like"/>
    <property type="match status" value="1"/>
</dbReference>
<evidence type="ECO:0000256" key="1">
    <source>
        <dbReference type="ARBA" id="ARBA00022737"/>
    </source>
</evidence>
<gene>
    <name evidence="5" type="ORF">MSYG_2098</name>
</gene>
<dbReference type="PANTHER" id="PTHR15081">
    <property type="entry name" value="NUCLEAR AUTOANTIGENIC SPERM PROTEIN NASP -RELATED"/>
    <property type="match status" value="1"/>
</dbReference>
<dbReference type="OMA" id="IAECHYK"/>
<dbReference type="GO" id="GO:0034080">
    <property type="term" value="P:CENP-A containing chromatin assembly"/>
    <property type="evidence" value="ECO:0007669"/>
    <property type="project" value="TreeGrafter"/>
</dbReference>
<accession>A0A1M8A5M5</accession>
<dbReference type="OrthoDB" id="5587616at2759"/>
<evidence type="ECO:0000256" key="3">
    <source>
        <dbReference type="SAM" id="MobiDB-lite"/>
    </source>
</evidence>
<dbReference type="PANTHER" id="PTHR15081:SF1">
    <property type="entry name" value="NUCLEAR AUTOANTIGENIC SPERM PROTEIN"/>
    <property type="match status" value="1"/>
</dbReference>